<comment type="caution">
    <text evidence="2">The sequence shown here is derived from an EMBL/GenBank/DDBJ whole genome shotgun (WGS) entry which is preliminary data.</text>
</comment>
<evidence type="ECO:0000313" key="2">
    <source>
        <dbReference type="EMBL" id="MDQ1210128.1"/>
    </source>
</evidence>
<evidence type="ECO:0000256" key="1">
    <source>
        <dbReference type="SAM" id="MobiDB-lite"/>
    </source>
</evidence>
<sequence length="41" mass="4171">MDKVTTTKAVRVVAAQPAPASSVAQAQNQPAVTTPPPVGER</sequence>
<feature type="compositionally biased region" description="Low complexity" evidence="1">
    <location>
        <begin position="16"/>
        <end position="32"/>
    </location>
</feature>
<evidence type="ECO:0000313" key="3">
    <source>
        <dbReference type="Proteomes" id="UP001233360"/>
    </source>
</evidence>
<protein>
    <submittedName>
        <fullName evidence="2">Uncharacterized protein</fullName>
    </submittedName>
</protein>
<organism evidence="2 3">
    <name type="scientific">Acinetobacter baylyi</name>
    <dbReference type="NCBI Taxonomy" id="202950"/>
    <lineage>
        <taxon>Bacteria</taxon>
        <taxon>Pseudomonadati</taxon>
        <taxon>Pseudomonadota</taxon>
        <taxon>Gammaproteobacteria</taxon>
        <taxon>Moraxellales</taxon>
        <taxon>Moraxellaceae</taxon>
        <taxon>Acinetobacter</taxon>
    </lineage>
</organism>
<dbReference type="EMBL" id="JAUTBK010000002">
    <property type="protein sequence ID" value="MDQ1210128.1"/>
    <property type="molecule type" value="Genomic_DNA"/>
</dbReference>
<gene>
    <name evidence="2" type="ORF">QE380_003051</name>
</gene>
<keyword evidence="3" id="KW-1185">Reference proteome</keyword>
<dbReference type="Proteomes" id="UP001233360">
    <property type="component" value="Unassembled WGS sequence"/>
</dbReference>
<name>A0ABU0V0U9_ACIBI</name>
<feature type="region of interest" description="Disordered" evidence="1">
    <location>
        <begin position="16"/>
        <end position="41"/>
    </location>
</feature>
<proteinExistence type="predicted"/>
<accession>A0ABU0V0U9</accession>
<reference evidence="2 3" key="1">
    <citation type="submission" date="2023-07" db="EMBL/GenBank/DDBJ databases">
        <title>Functional and genomic diversity of the sorghum phyllosphere microbiome.</title>
        <authorList>
            <person name="Shade A."/>
        </authorList>
    </citation>
    <scope>NUCLEOTIDE SEQUENCE [LARGE SCALE GENOMIC DNA]</scope>
    <source>
        <strain evidence="2 3">SORGH_AS_0887</strain>
    </source>
</reference>